<dbReference type="Gene3D" id="1.10.287.130">
    <property type="match status" value="1"/>
</dbReference>
<dbReference type="Proteomes" id="UP000199183">
    <property type="component" value="Unassembled WGS sequence"/>
</dbReference>
<dbReference type="SUPFAM" id="SSF55874">
    <property type="entry name" value="ATPase domain of HSP90 chaperone/DNA topoisomerase II/histidine kinase"/>
    <property type="match status" value="1"/>
</dbReference>
<evidence type="ECO:0000256" key="13">
    <source>
        <dbReference type="ARBA" id="ARBA00023136"/>
    </source>
</evidence>
<comment type="subcellular location">
    <subcellularLocation>
        <location evidence="2">Cell membrane</location>
        <topology evidence="2">Multi-pass membrane protein</topology>
    </subcellularLocation>
</comment>
<dbReference type="InterPro" id="IPR004358">
    <property type="entry name" value="Sig_transdc_His_kin-like_C"/>
</dbReference>
<evidence type="ECO:0000256" key="8">
    <source>
        <dbReference type="ARBA" id="ARBA00022741"/>
    </source>
</evidence>
<sequence>MTRPMSLRVHLLVLQVSIVLITVVTAGVASSLFQEHALREAYKDRMVSVAESIATMPAVLEAYSSDDPAATIQPIAQAIREASNVTYVVVTDAEGIRYSHPVASRIGKRVSTDPSVPLSGEMYVGTQTGTLGESWRVKVPVFSGDRVIGTVSVGILESTLDEALVGDTLQLVVVLAIAASLGVLGSAWATRVIRRRIYSLEPDEIAALLETRDAMLHGIREGIVAVDERQRIALINDEARRLLDLDDEVDYVGSPAAEVLEADVLQLVEKRDVDERLILAGHRVLIAHSDSVAVPSGPTAVVLILRDHTHLHEMLRELEGVQGLAEGLRAQAHEFSNQLHVISGLIELGHTDEAVAFIERTNGGGALTGSAAHPGIGDLEVSALLISLGARARERVIGLEIDSGSSLRDLSGDADTRMDVLTVIGNLVENALDACEPGGTVTVSIHDDESCVITVSDDGDGVPSELAKRIFDTGVSTKEPTNGRRGIGLALVARIARRHGGGIDLVTDPGSGATFTVTLVERFTAPTTAVSQ</sequence>
<dbReference type="Gene3D" id="3.30.565.10">
    <property type="entry name" value="Histidine kinase-like ATPase, C-terminal domain"/>
    <property type="match status" value="1"/>
</dbReference>
<gene>
    <name evidence="15" type="ORF">SAMN04489806_0747</name>
</gene>
<keyword evidence="11" id="KW-1133">Transmembrane helix</keyword>
<proteinExistence type="predicted"/>
<dbReference type="AlphaFoldDB" id="A0A1H4JME2"/>
<dbReference type="SMART" id="SM00387">
    <property type="entry name" value="HATPase_c"/>
    <property type="match status" value="1"/>
</dbReference>
<dbReference type="EC" id="2.7.13.3" evidence="3"/>
<keyword evidence="16" id="KW-1185">Reference proteome</keyword>
<dbReference type="Pfam" id="PF17203">
    <property type="entry name" value="sCache_3_2"/>
    <property type="match status" value="1"/>
</dbReference>
<evidence type="ECO:0000313" key="16">
    <source>
        <dbReference type="Proteomes" id="UP000199183"/>
    </source>
</evidence>
<dbReference type="InterPro" id="IPR016120">
    <property type="entry name" value="Sig_transdc_His_kin_SpoOB"/>
</dbReference>
<keyword evidence="7" id="KW-0812">Transmembrane</keyword>
<keyword evidence="9 15" id="KW-0418">Kinase</keyword>
<comment type="catalytic activity">
    <reaction evidence="1">
        <text>ATP + protein L-histidine = ADP + protein N-phospho-L-histidine.</text>
        <dbReference type="EC" id="2.7.13.3"/>
    </reaction>
</comment>
<evidence type="ECO:0000256" key="4">
    <source>
        <dbReference type="ARBA" id="ARBA00022475"/>
    </source>
</evidence>
<dbReference type="EMBL" id="FNRY01000001">
    <property type="protein sequence ID" value="SEB46802.1"/>
    <property type="molecule type" value="Genomic_DNA"/>
</dbReference>
<feature type="domain" description="Histidine kinase" evidence="14">
    <location>
        <begin position="423"/>
        <end position="523"/>
    </location>
</feature>
<keyword evidence="4" id="KW-1003">Cell membrane</keyword>
<evidence type="ECO:0000259" key="14">
    <source>
        <dbReference type="PROSITE" id="PS50109"/>
    </source>
</evidence>
<dbReference type="Pfam" id="PF00989">
    <property type="entry name" value="PAS"/>
    <property type="match status" value="1"/>
</dbReference>
<evidence type="ECO:0000256" key="2">
    <source>
        <dbReference type="ARBA" id="ARBA00004651"/>
    </source>
</evidence>
<accession>A0A1H4JME2</accession>
<dbReference type="Gene3D" id="3.30.450.20">
    <property type="entry name" value="PAS domain"/>
    <property type="match status" value="2"/>
</dbReference>
<keyword evidence="8" id="KW-0547">Nucleotide-binding</keyword>
<evidence type="ECO:0000256" key="10">
    <source>
        <dbReference type="ARBA" id="ARBA00022840"/>
    </source>
</evidence>
<keyword evidence="10" id="KW-0067">ATP-binding</keyword>
<dbReference type="PANTHER" id="PTHR43547:SF10">
    <property type="entry name" value="SENSOR HISTIDINE KINASE DCUS"/>
    <property type="match status" value="1"/>
</dbReference>
<dbReference type="PRINTS" id="PR00344">
    <property type="entry name" value="BCTRLSENSOR"/>
</dbReference>
<dbReference type="PROSITE" id="PS50109">
    <property type="entry name" value="HIS_KIN"/>
    <property type="match status" value="1"/>
</dbReference>
<dbReference type="SUPFAM" id="SSF55890">
    <property type="entry name" value="Sporulation response regulatory protein Spo0B"/>
    <property type="match status" value="1"/>
</dbReference>
<dbReference type="InterPro" id="IPR039506">
    <property type="entry name" value="SPOB_a"/>
</dbReference>
<name>A0A1H4JME2_9MICO</name>
<evidence type="ECO:0000256" key="12">
    <source>
        <dbReference type="ARBA" id="ARBA00023012"/>
    </source>
</evidence>
<protein>
    <recommendedName>
        <fullName evidence="3">histidine kinase</fullName>
        <ecNumber evidence="3">2.7.13.3</ecNumber>
    </recommendedName>
</protein>
<keyword evidence="5" id="KW-0597">Phosphoprotein</keyword>
<reference evidence="15 16" key="1">
    <citation type="submission" date="2016-10" db="EMBL/GenBank/DDBJ databases">
        <authorList>
            <person name="de Groot N.N."/>
        </authorList>
    </citation>
    <scope>NUCLEOTIDE SEQUENCE [LARGE SCALE GENOMIC DNA]</scope>
    <source>
        <strain evidence="15 16">DSM 21799</strain>
    </source>
</reference>
<evidence type="ECO:0000256" key="7">
    <source>
        <dbReference type="ARBA" id="ARBA00022692"/>
    </source>
</evidence>
<evidence type="ECO:0000313" key="15">
    <source>
        <dbReference type="EMBL" id="SEB46802.1"/>
    </source>
</evidence>
<keyword evidence="6" id="KW-0808">Transferase</keyword>
<organism evidence="15 16">
    <name type="scientific">Paramicrobacterium humi</name>
    <dbReference type="NCBI Taxonomy" id="640635"/>
    <lineage>
        <taxon>Bacteria</taxon>
        <taxon>Bacillati</taxon>
        <taxon>Actinomycetota</taxon>
        <taxon>Actinomycetes</taxon>
        <taxon>Micrococcales</taxon>
        <taxon>Microbacteriaceae</taxon>
        <taxon>Paramicrobacterium</taxon>
    </lineage>
</organism>
<dbReference type="GO" id="GO:0005524">
    <property type="term" value="F:ATP binding"/>
    <property type="evidence" value="ECO:0007669"/>
    <property type="project" value="UniProtKB-KW"/>
</dbReference>
<evidence type="ECO:0000256" key="11">
    <source>
        <dbReference type="ARBA" id="ARBA00022989"/>
    </source>
</evidence>
<dbReference type="SUPFAM" id="SSF103190">
    <property type="entry name" value="Sensory domain-like"/>
    <property type="match status" value="1"/>
</dbReference>
<dbReference type="InterPro" id="IPR036890">
    <property type="entry name" value="HATPase_C_sf"/>
</dbReference>
<evidence type="ECO:0000256" key="1">
    <source>
        <dbReference type="ARBA" id="ARBA00000085"/>
    </source>
</evidence>
<dbReference type="PANTHER" id="PTHR43547">
    <property type="entry name" value="TWO-COMPONENT HISTIDINE KINASE"/>
    <property type="match status" value="1"/>
</dbReference>
<dbReference type="GO" id="GO:0000155">
    <property type="term" value="F:phosphorelay sensor kinase activity"/>
    <property type="evidence" value="ECO:0007669"/>
    <property type="project" value="InterPro"/>
</dbReference>
<dbReference type="STRING" id="640635.SAMN04489806_0747"/>
<keyword evidence="12" id="KW-0902">Two-component regulatory system</keyword>
<dbReference type="InterPro" id="IPR005467">
    <property type="entry name" value="His_kinase_dom"/>
</dbReference>
<keyword evidence="13" id="KW-0472">Membrane</keyword>
<dbReference type="RefSeq" id="WP_218132590.1">
    <property type="nucleotide sequence ID" value="NZ_FNRY01000001.1"/>
</dbReference>
<dbReference type="InterPro" id="IPR013767">
    <property type="entry name" value="PAS_fold"/>
</dbReference>
<dbReference type="Pfam" id="PF02518">
    <property type="entry name" value="HATPase_c"/>
    <property type="match status" value="1"/>
</dbReference>
<dbReference type="GO" id="GO:0005886">
    <property type="term" value="C:plasma membrane"/>
    <property type="evidence" value="ECO:0007669"/>
    <property type="project" value="UniProtKB-SubCell"/>
</dbReference>
<dbReference type="InterPro" id="IPR029151">
    <property type="entry name" value="Sensor-like_sf"/>
</dbReference>
<evidence type="ECO:0000256" key="6">
    <source>
        <dbReference type="ARBA" id="ARBA00022679"/>
    </source>
</evidence>
<dbReference type="InterPro" id="IPR033463">
    <property type="entry name" value="sCache_3"/>
</dbReference>
<evidence type="ECO:0000256" key="5">
    <source>
        <dbReference type="ARBA" id="ARBA00022553"/>
    </source>
</evidence>
<dbReference type="Pfam" id="PF14689">
    <property type="entry name" value="SPOB_a"/>
    <property type="match status" value="1"/>
</dbReference>
<evidence type="ECO:0000256" key="3">
    <source>
        <dbReference type="ARBA" id="ARBA00012438"/>
    </source>
</evidence>
<dbReference type="GO" id="GO:0006355">
    <property type="term" value="P:regulation of DNA-templated transcription"/>
    <property type="evidence" value="ECO:0007669"/>
    <property type="project" value="InterPro"/>
</dbReference>
<evidence type="ECO:0000256" key="9">
    <source>
        <dbReference type="ARBA" id="ARBA00022777"/>
    </source>
</evidence>
<dbReference type="InterPro" id="IPR003594">
    <property type="entry name" value="HATPase_dom"/>
</dbReference>